<dbReference type="EMBL" id="NAEP01000036">
    <property type="protein sequence ID" value="PDQ35340.1"/>
    <property type="molecule type" value="Genomic_DNA"/>
</dbReference>
<name>A0A2A6FRN2_9MICO</name>
<dbReference type="AlphaFoldDB" id="A0A2A6FRN2"/>
<proteinExistence type="predicted"/>
<reference evidence="3" key="1">
    <citation type="submission" date="2017-03" db="EMBL/GenBank/DDBJ databases">
        <authorList>
            <person name="Lund M.B."/>
        </authorList>
    </citation>
    <scope>NUCLEOTIDE SEQUENCE [LARGE SCALE GENOMIC DNA]</scope>
</reference>
<evidence type="ECO:0000313" key="2">
    <source>
        <dbReference type="EMBL" id="PDQ35340.1"/>
    </source>
</evidence>
<evidence type="ECO:0000256" key="1">
    <source>
        <dbReference type="SAM" id="MobiDB-lite"/>
    </source>
</evidence>
<feature type="region of interest" description="Disordered" evidence="1">
    <location>
        <begin position="44"/>
        <end position="73"/>
    </location>
</feature>
<organism evidence="2 3">
    <name type="scientific">Candidatus Lumbricidiphila eiseniae</name>
    <dbReference type="NCBI Taxonomy" id="1969409"/>
    <lineage>
        <taxon>Bacteria</taxon>
        <taxon>Bacillati</taxon>
        <taxon>Actinomycetota</taxon>
        <taxon>Actinomycetes</taxon>
        <taxon>Micrococcales</taxon>
        <taxon>Microbacteriaceae</taxon>
        <taxon>Candidatus Lumbricidiphila</taxon>
    </lineage>
</organism>
<accession>A0A2A6FRN2</accession>
<sequence>MDFLSKTKAFWGGIGMLSVAAELFQPNQHSAIEVQEEQSRQVYEMGNNAPFHGEESGLNEAQSSEKQQELPDQ</sequence>
<dbReference type="Proteomes" id="UP000219994">
    <property type="component" value="Unassembled WGS sequence"/>
</dbReference>
<gene>
    <name evidence="2" type="ORF">B5766_07025</name>
</gene>
<comment type="caution">
    <text evidence="2">The sequence shown here is derived from an EMBL/GenBank/DDBJ whole genome shotgun (WGS) entry which is preliminary data.</text>
</comment>
<evidence type="ECO:0000313" key="3">
    <source>
        <dbReference type="Proteomes" id="UP000219994"/>
    </source>
</evidence>
<protein>
    <submittedName>
        <fullName evidence="2">Uncharacterized protein</fullName>
    </submittedName>
</protein>